<organism evidence="2 4">
    <name type="scientific">Bordetella bronchialis</name>
    <dbReference type="NCBI Taxonomy" id="463025"/>
    <lineage>
        <taxon>Bacteria</taxon>
        <taxon>Pseudomonadati</taxon>
        <taxon>Pseudomonadota</taxon>
        <taxon>Betaproteobacteria</taxon>
        <taxon>Burkholderiales</taxon>
        <taxon>Alcaligenaceae</taxon>
        <taxon>Bordetella</taxon>
    </lineage>
</organism>
<evidence type="ECO:0000313" key="4">
    <source>
        <dbReference type="Proteomes" id="UP000092213"/>
    </source>
</evidence>
<proteinExistence type="predicted"/>
<evidence type="ECO:0000313" key="3">
    <source>
        <dbReference type="Proteomes" id="UP000091897"/>
    </source>
</evidence>
<accession>A0A193FKZ0</accession>
<dbReference type="STRING" id="463025.BAU08_21415"/>
<reference evidence="3 4" key="1">
    <citation type="submission" date="2016-06" db="EMBL/GenBank/DDBJ databases">
        <title>Complete genome sequences of Bordetella bronchialis and Bordetella flabilis.</title>
        <authorList>
            <person name="LiPuma J.J."/>
            <person name="Spilker T."/>
        </authorList>
    </citation>
    <scope>NUCLEOTIDE SEQUENCE [LARGE SCALE GENOMIC DNA]</scope>
    <source>
        <strain evidence="2 4">AU17976</strain>
        <strain evidence="1 3">AU3182</strain>
    </source>
</reference>
<dbReference type="Proteomes" id="UP000092213">
    <property type="component" value="Chromosome"/>
</dbReference>
<dbReference type="AlphaFoldDB" id="A0A193FKZ0"/>
<dbReference type="KEGG" id="bbro:BAU06_20885"/>
<dbReference type="Proteomes" id="UP000091897">
    <property type="component" value="Chromosome"/>
</dbReference>
<evidence type="ECO:0000313" key="2">
    <source>
        <dbReference type="EMBL" id="ANN73568.1"/>
    </source>
</evidence>
<name>A0A193FKZ0_9BORD</name>
<gene>
    <name evidence="1" type="ORF">BAU06_20885</name>
    <name evidence="2" type="ORF">BAU08_21415</name>
</gene>
<protein>
    <submittedName>
        <fullName evidence="2">Uncharacterized protein</fullName>
    </submittedName>
</protein>
<dbReference type="EMBL" id="CP016171">
    <property type="protein sequence ID" value="ANN73568.1"/>
    <property type="molecule type" value="Genomic_DNA"/>
</dbReference>
<keyword evidence="3" id="KW-1185">Reference proteome</keyword>
<dbReference type="EMBL" id="CP016170">
    <property type="protein sequence ID" value="ANN68427.1"/>
    <property type="molecule type" value="Genomic_DNA"/>
</dbReference>
<evidence type="ECO:0000313" key="1">
    <source>
        <dbReference type="EMBL" id="ANN68427.1"/>
    </source>
</evidence>
<sequence>MRFAPGQGEHRLHGHAGQEAAARALAVGAAFGQHIGLADILQPLDPHAHQRHLREGRAHVVIDPYHLARVAIGADHAAHPPARGRRGRILHGHPLAAGADLAQPADRAIGRLRLQDAARLDLPAGQDVLDHIAVES</sequence>